<dbReference type="Pfam" id="PF00646">
    <property type="entry name" value="F-box"/>
    <property type="match status" value="1"/>
</dbReference>
<dbReference type="InterPro" id="IPR036047">
    <property type="entry name" value="F-box-like_dom_sf"/>
</dbReference>
<evidence type="ECO:0000259" key="1">
    <source>
        <dbReference type="Pfam" id="PF00646"/>
    </source>
</evidence>
<name>A0A5J9V743_9POAL</name>
<feature type="non-terminal residue" evidence="3">
    <location>
        <position position="1"/>
    </location>
</feature>
<keyword evidence="4" id="KW-1185">Reference proteome</keyword>
<protein>
    <submittedName>
        <fullName evidence="3">Uncharacterized protein</fullName>
    </submittedName>
</protein>
<evidence type="ECO:0000259" key="2">
    <source>
        <dbReference type="Pfam" id="PF23635"/>
    </source>
</evidence>
<dbReference type="InterPro" id="IPR056594">
    <property type="entry name" value="AT5G49610-like_b-prop"/>
</dbReference>
<dbReference type="PANTHER" id="PTHR32133">
    <property type="entry name" value="OS07G0120400 PROTEIN"/>
    <property type="match status" value="1"/>
</dbReference>
<dbReference type="Gramene" id="TVU31344">
    <property type="protein sequence ID" value="TVU31344"/>
    <property type="gene ID" value="EJB05_23026"/>
</dbReference>
<gene>
    <name evidence="3" type="ORF">EJB05_23026</name>
</gene>
<dbReference type="OrthoDB" id="1885938at2759"/>
<dbReference type="SUPFAM" id="SSF81383">
    <property type="entry name" value="F-box domain"/>
    <property type="match status" value="1"/>
</dbReference>
<dbReference type="Gene3D" id="1.20.1280.50">
    <property type="match status" value="1"/>
</dbReference>
<dbReference type="Proteomes" id="UP000324897">
    <property type="component" value="Chromosome 1"/>
</dbReference>
<feature type="domain" description="F-box protein AT5G49610-like beta-propeller" evidence="2">
    <location>
        <begin position="118"/>
        <end position="391"/>
    </location>
</feature>
<dbReference type="InterPro" id="IPR001810">
    <property type="entry name" value="F-box_dom"/>
</dbReference>
<dbReference type="Pfam" id="PF23635">
    <property type="entry name" value="Beta-prop_AT5G49610-like"/>
    <property type="match status" value="1"/>
</dbReference>
<evidence type="ECO:0000313" key="4">
    <source>
        <dbReference type="Proteomes" id="UP000324897"/>
    </source>
</evidence>
<reference evidence="3 4" key="1">
    <citation type="journal article" date="2019" name="Sci. Rep.">
        <title>A high-quality genome of Eragrostis curvula grass provides insights into Poaceae evolution and supports new strategies to enhance forage quality.</title>
        <authorList>
            <person name="Carballo J."/>
            <person name="Santos B.A.C.M."/>
            <person name="Zappacosta D."/>
            <person name="Garbus I."/>
            <person name="Selva J.P."/>
            <person name="Gallo C.A."/>
            <person name="Diaz A."/>
            <person name="Albertini E."/>
            <person name="Caccamo M."/>
            <person name="Echenique V."/>
        </authorList>
    </citation>
    <scope>NUCLEOTIDE SEQUENCE [LARGE SCALE GENOMIC DNA]</scope>
    <source>
        <strain evidence="4">cv. Victoria</strain>
        <tissue evidence="3">Leaf</tissue>
    </source>
</reference>
<organism evidence="3 4">
    <name type="scientific">Eragrostis curvula</name>
    <name type="common">weeping love grass</name>
    <dbReference type="NCBI Taxonomy" id="38414"/>
    <lineage>
        <taxon>Eukaryota</taxon>
        <taxon>Viridiplantae</taxon>
        <taxon>Streptophyta</taxon>
        <taxon>Embryophyta</taxon>
        <taxon>Tracheophyta</taxon>
        <taxon>Spermatophyta</taxon>
        <taxon>Magnoliopsida</taxon>
        <taxon>Liliopsida</taxon>
        <taxon>Poales</taxon>
        <taxon>Poaceae</taxon>
        <taxon>PACMAD clade</taxon>
        <taxon>Chloridoideae</taxon>
        <taxon>Eragrostideae</taxon>
        <taxon>Eragrostidinae</taxon>
        <taxon>Eragrostis</taxon>
    </lineage>
</organism>
<comment type="caution">
    <text evidence="3">The sequence shown here is derived from an EMBL/GenBank/DDBJ whole genome shotgun (WGS) entry which is preliminary data.</text>
</comment>
<proteinExistence type="predicted"/>
<feature type="domain" description="F-box" evidence="1">
    <location>
        <begin position="17"/>
        <end position="56"/>
    </location>
</feature>
<evidence type="ECO:0000313" key="3">
    <source>
        <dbReference type="EMBL" id="TVU31344.1"/>
    </source>
</evidence>
<sequence length="424" mass="46004">MMTTTRDGSSATALFPPDDVLHEILLRVPPHLSCLLRVSVVCKLWRSVVVDPSFLRRFRARHGGGGAPVLGVFHNNPRAGGRFVGAGDPPDRVPAERFSPRDLCCDRWLVLGGGRWLVHGCHRGRAVLHDGACRLLVWDPVTDDRRYVKLPPLRHGSNIGGVNAVLIVDADIDDGDGSCFRFRIAVASVAHGTAVSAVYSSETDAWGDTAFAGAWTSIPSEKPGAAVGDAVYWLLNDNRVLSLKTNAGGVQVLSVAVLPAKVPSSYDGNVQLTSTTDGKIGLIAVSSCGSALHFLELDETDGDGNTSWMPRRTVPLDETLVPAGPEETDGERRHSVRIVGVHDDGAVVFLWTVHGVFMLRLDLESESTQMIKRLHGIDETHGQFYAVYPYTSLFSHRWLSSRRVENDGSGGGNEEYLSSIYSVF</sequence>
<dbReference type="EMBL" id="RWGY01000011">
    <property type="protein sequence ID" value="TVU31344.1"/>
    <property type="molecule type" value="Genomic_DNA"/>
</dbReference>
<dbReference type="AlphaFoldDB" id="A0A5J9V743"/>
<accession>A0A5J9V743</accession>